<dbReference type="AlphaFoldDB" id="A0AA39RW03"/>
<name>A0AA39RW03_ACESA</name>
<keyword evidence="2" id="KW-1185">Reference proteome</keyword>
<evidence type="ECO:0000313" key="1">
    <source>
        <dbReference type="EMBL" id="KAK0578925.1"/>
    </source>
</evidence>
<evidence type="ECO:0000313" key="2">
    <source>
        <dbReference type="Proteomes" id="UP001168877"/>
    </source>
</evidence>
<proteinExistence type="predicted"/>
<dbReference type="EMBL" id="JAUESC010000385">
    <property type="protein sequence ID" value="KAK0578925.1"/>
    <property type="molecule type" value="Genomic_DNA"/>
</dbReference>
<protein>
    <submittedName>
        <fullName evidence="1">Uncharacterized protein</fullName>
    </submittedName>
</protein>
<reference evidence="1" key="1">
    <citation type="journal article" date="2022" name="Plant J.">
        <title>Strategies of tolerance reflected in two North American maple genomes.</title>
        <authorList>
            <person name="McEvoy S.L."/>
            <person name="Sezen U.U."/>
            <person name="Trouern-Trend A."/>
            <person name="McMahon S.M."/>
            <person name="Schaberg P.G."/>
            <person name="Yang J."/>
            <person name="Wegrzyn J.L."/>
            <person name="Swenson N.G."/>
        </authorList>
    </citation>
    <scope>NUCLEOTIDE SEQUENCE</scope>
    <source>
        <strain evidence="1">NS2018</strain>
    </source>
</reference>
<gene>
    <name evidence="1" type="ORF">LWI29_018466</name>
</gene>
<comment type="caution">
    <text evidence="1">The sequence shown here is derived from an EMBL/GenBank/DDBJ whole genome shotgun (WGS) entry which is preliminary data.</text>
</comment>
<sequence length="123" mass="13715">MARYGPVYSDNDEKEKYLSSCQHSNPSFAKFLHRRRHYPISAANLLTDTIIASSSVRCSSTRNGVIIEATKAERSSDPVRMGSSAVEATIGRSKAAATVAVRWWRLWQQGRSEKFFSSSGRCP</sequence>
<organism evidence="1 2">
    <name type="scientific">Acer saccharum</name>
    <name type="common">Sugar maple</name>
    <dbReference type="NCBI Taxonomy" id="4024"/>
    <lineage>
        <taxon>Eukaryota</taxon>
        <taxon>Viridiplantae</taxon>
        <taxon>Streptophyta</taxon>
        <taxon>Embryophyta</taxon>
        <taxon>Tracheophyta</taxon>
        <taxon>Spermatophyta</taxon>
        <taxon>Magnoliopsida</taxon>
        <taxon>eudicotyledons</taxon>
        <taxon>Gunneridae</taxon>
        <taxon>Pentapetalae</taxon>
        <taxon>rosids</taxon>
        <taxon>malvids</taxon>
        <taxon>Sapindales</taxon>
        <taxon>Sapindaceae</taxon>
        <taxon>Hippocastanoideae</taxon>
        <taxon>Acereae</taxon>
        <taxon>Acer</taxon>
    </lineage>
</organism>
<accession>A0AA39RW03</accession>
<reference evidence="1" key="2">
    <citation type="submission" date="2023-06" db="EMBL/GenBank/DDBJ databases">
        <authorList>
            <person name="Swenson N.G."/>
            <person name="Wegrzyn J.L."/>
            <person name="Mcevoy S.L."/>
        </authorList>
    </citation>
    <scope>NUCLEOTIDE SEQUENCE</scope>
    <source>
        <strain evidence="1">NS2018</strain>
        <tissue evidence="1">Leaf</tissue>
    </source>
</reference>
<dbReference type="Proteomes" id="UP001168877">
    <property type="component" value="Unassembled WGS sequence"/>
</dbReference>